<gene>
    <name evidence="1" type="ORF">TMI583_LOCUS47901</name>
</gene>
<feature type="non-terminal residue" evidence="1">
    <location>
        <position position="1"/>
    </location>
</feature>
<name>A0A8S2XJT4_9BILA</name>
<accession>A0A8S2XJT4</accession>
<organism evidence="1 2">
    <name type="scientific">Didymodactylos carnosus</name>
    <dbReference type="NCBI Taxonomy" id="1234261"/>
    <lineage>
        <taxon>Eukaryota</taxon>
        <taxon>Metazoa</taxon>
        <taxon>Spiralia</taxon>
        <taxon>Gnathifera</taxon>
        <taxon>Rotifera</taxon>
        <taxon>Eurotatoria</taxon>
        <taxon>Bdelloidea</taxon>
        <taxon>Philodinida</taxon>
        <taxon>Philodinidae</taxon>
        <taxon>Didymodactylos</taxon>
    </lineage>
</organism>
<evidence type="ECO:0000313" key="2">
    <source>
        <dbReference type="Proteomes" id="UP000682733"/>
    </source>
</evidence>
<proteinExistence type="predicted"/>
<comment type="caution">
    <text evidence="1">The sequence shown here is derived from an EMBL/GenBank/DDBJ whole genome shotgun (WGS) entry which is preliminary data.</text>
</comment>
<dbReference type="Proteomes" id="UP000682733">
    <property type="component" value="Unassembled WGS sequence"/>
</dbReference>
<dbReference type="EMBL" id="CAJOBA010094948">
    <property type="protein sequence ID" value="CAF4499634.1"/>
    <property type="molecule type" value="Genomic_DNA"/>
</dbReference>
<dbReference type="AlphaFoldDB" id="A0A8S2XJT4"/>
<evidence type="ECO:0000313" key="1">
    <source>
        <dbReference type="EMBL" id="CAF4499634.1"/>
    </source>
</evidence>
<protein>
    <submittedName>
        <fullName evidence="1">Uncharacterized protein</fullName>
    </submittedName>
</protein>
<sequence>MWKNKEIKRNTYTSNQITSELPQVDRRLSHFITYLTANRIDNIYKQRAMYDIIRLIPHSNDDIRLKILKMQAQVTANEMQITNEDFQEYQKLLTDYKDYRSVIAAFLAGCQLMNED</sequence>
<reference evidence="1" key="1">
    <citation type="submission" date="2021-02" db="EMBL/GenBank/DDBJ databases">
        <authorList>
            <person name="Nowell W R."/>
        </authorList>
    </citation>
    <scope>NUCLEOTIDE SEQUENCE</scope>
</reference>